<evidence type="ECO:0000256" key="1">
    <source>
        <dbReference type="ARBA" id="ARBA00022649"/>
    </source>
</evidence>
<dbReference type="RefSeq" id="WP_145390978.1">
    <property type="nucleotide sequence ID" value="NZ_CP037423.1"/>
</dbReference>
<organism evidence="2 3">
    <name type="scientific">Stieleria neptunia</name>
    <dbReference type="NCBI Taxonomy" id="2527979"/>
    <lineage>
        <taxon>Bacteria</taxon>
        <taxon>Pseudomonadati</taxon>
        <taxon>Planctomycetota</taxon>
        <taxon>Planctomycetia</taxon>
        <taxon>Pirellulales</taxon>
        <taxon>Pirellulaceae</taxon>
        <taxon>Stieleria</taxon>
    </lineage>
</organism>
<dbReference type="InterPro" id="IPR007712">
    <property type="entry name" value="RelE/ParE_toxin"/>
</dbReference>
<protein>
    <recommendedName>
        <fullName evidence="4">Plasmid stabilization system protein</fullName>
    </recommendedName>
</protein>
<gene>
    <name evidence="2" type="ORF">Enr13x_67550</name>
</gene>
<reference evidence="2 3" key="1">
    <citation type="submission" date="2019-03" db="EMBL/GenBank/DDBJ databases">
        <title>Deep-cultivation of Planctomycetes and their phenomic and genomic characterization uncovers novel biology.</title>
        <authorList>
            <person name="Wiegand S."/>
            <person name="Jogler M."/>
            <person name="Boedeker C."/>
            <person name="Pinto D."/>
            <person name="Vollmers J."/>
            <person name="Rivas-Marin E."/>
            <person name="Kohn T."/>
            <person name="Peeters S.H."/>
            <person name="Heuer A."/>
            <person name="Rast P."/>
            <person name="Oberbeckmann S."/>
            <person name="Bunk B."/>
            <person name="Jeske O."/>
            <person name="Meyerdierks A."/>
            <person name="Storesund J.E."/>
            <person name="Kallscheuer N."/>
            <person name="Luecker S."/>
            <person name="Lage O.M."/>
            <person name="Pohl T."/>
            <person name="Merkel B.J."/>
            <person name="Hornburger P."/>
            <person name="Mueller R.-W."/>
            <person name="Bruemmer F."/>
            <person name="Labrenz M."/>
            <person name="Spormann A.M."/>
            <person name="Op den Camp H."/>
            <person name="Overmann J."/>
            <person name="Amann R."/>
            <person name="Jetten M.S.M."/>
            <person name="Mascher T."/>
            <person name="Medema M.H."/>
            <person name="Devos D.P."/>
            <person name="Kaster A.-K."/>
            <person name="Ovreas L."/>
            <person name="Rohde M."/>
            <person name="Galperin M.Y."/>
            <person name="Jogler C."/>
        </authorList>
    </citation>
    <scope>NUCLEOTIDE SEQUENCE [LARGE SCALE GENOMIC DNA]</scope>
    <source>
        <strain evidence="2 3">Enr13</strain>
    </source>
</reference>
<dbReference type="InterPro" id="IPR035093">
    <property type="entry name" value="RelE/ParE_toxin_dom_sf"/>
</dbReference>
<dbReference type="KEGG" id="snep:Enr13x_67550"/>
<keyword evidence="1" id="KW-1277">Toxin-antitoxin system</keyword>
<keyword evidence="3" id="KW-1185">Reference proteome</keyword>
<proteinExistence type="predicted"/>
<dbReference type="Gene3D" id="3.30.2310.20">
    <property type="entry name" value="RelE-like"/>
    <property type="match status" value="1"/>
</dbReference>
<dbReference type="EMBL" id="CP037423">
    <property type="protein sequence ID" value="QDV46846.1"/>
    <property type="molecule type" value="Genomic_DNA"/>
</dbReference>
<accession>A0A518I1A8</accession>
<dbReference type="Proteomes" id="UP000319004">
    <property type="component" value="Chromosome"/>
</dbReference>
<dbReference type="OrthoDB" id="9809155at2"/>
<name>A0A518I1A8_9BACT</name>
<evidence type="ECO:0008006" key="4">
    <source>
        <dbReference type="Google" id="ProtNLM"/>
    </source>
</evidence>
<dbReference type="Pfam" id="PF05016">
    <property type="entry name" value="ParE_toxin"/>
    <property type="match status" value="1"/>
</dbReference>
<evidence type="ECO:0000313" key="2">
    <source>
        <dbReference type="EMBL" id="QDV46846.1"/>
    </source>
</evidence>
<dbReference type="AlphaFoldDB" id="A0A518I1A8"/>
<evidence type="ECO:0000313" key="3">
    <source>
        <dbReference type="Proteomes" id="UP000319004"/>
    </source>
</evidence>
<sequence length="98" mass="11195">MNVEVLDEARLDIAEGVAFYDHQSDGAGDYFFERIFDDIDALKDTAGIHETHFGFHRKIASRHPYLIYYRIIGTGVEVVAVLDGRGRPSDIEVVLRRR</sequence>